<evidence type="ECO:0000259" key="5">
    <source>
        <dbReference type="Pfam" id="PF00755"/>
    </source>
</evidence>
<keyword evidence="3 6" id="KW-0012">Acyltransferase</keyword>
<organism evidence="6 7">
    <name type="scientific">Trametes coccinea (strain BRFM310)</name>
    <name type="common">Pycnoporus coccineus</name>
    <dbReference type="NCBI Taxonomy" id="1353009"/>
    <lineage>
        <taxon>Eukaryota</taxon>
        <taxon>Fungi</taxon>
        <taxon>Dikarya</taxon>
        <taxon>Basidiomycota</taxon>
        <taxon>Agaricomycotina</taxon>
        <taxon>Agaricomycetes</taxon>
        <taxon>Polyporales</taxon>
        <taxon>Polyporaceae</taxon>
        <taxon>Trametes</taxon>
    </lineage>
</organism>
<dbReference type="InterPro" id="IPR000542">
    <property type="entry name" value="Carn_acyl_trans"/>
</dbReference>
<dbReference type="EMBL" id="KZ084090">
    <property type="protein sequence ID" value="OSD06569.1"/>
    <property type="molecule type" value="Genomic_DNA"/>
</dbReference>
<dbReference type="PANTHER" id="PTHR22589">
    <property type="entry name" value="CARNITINE O-ACYLTRANSFERASE"/>
    <property type="match status" value="1"/>
</dbReference>
<evidence type="ECO:0000256" key="2">
    <source>
        <dbReference type="ARBA" id="ARBA00022679"/>
    </source>
</evidence>
<dbReference type="STRING" id="1353009.A0A1Y2IZI2"/>
<comment type="similarity">
    <text evidence="1">Belongs to the carnitine/choline acetyltransferase family.</text>
</comment>
<dbReference type="PANTHER" id="PTHR22589:SF107">
    <property type="entry name" value="CHOLINE_CARNITINE ACYLTRANSFERASE DOMAIN-CONTAINING PROTEIN"/>
    <property type="match status" value="1"/>
</dbReference>
<accession>A0A1Y2IZI2</accession>
<dbReference type="Pfam" id="PF00755">
    <property type="entry name" value="Carn_acyltransf"/>
    <property type="match status" value="1"/>
</dbReference>
<feature type="domain" description="Choline/carnitine acyltransferase" evidence="5">
    <location>
        <begin position="39"/>
        <end position="658"/>
    </location>
</feature>
<dbReference type="Gene3D" id="3.30.559.10">
    <property type="entry name" value="Chloramphenicol acetyltransferase-like domain"/>
    <property type="match status" value="1"/>
</dbReference>
<reference evidence="6 7" key="1">
    <citation type="journal article" date="2015" name="Biotechnol. Biofuels">
        <title>Enhanced degradation of softwood versus hardwood by the white-rot fungus Pycnoporus coccineus.</title>
        <authorList>
            <person name="Couturier M."/>
            <person name="Navarro D."/>
            <person name="Chevret D."/>
            <person name="Henrissat B."/>
            <person name="Piumi F."/>
            <person name="Ruiz-Duenas F.J."/>
            <person name="Martinez A.T."/>
            <person name="Grigoriev I.V."/>
            <person name="Riley R."/>
            <person name="Lipzen A."/>
            <person name="Berrin J.G."/>
            <person name="Master E.R."/>
            <person name="Rosso M.N."/>
        </authorList>
    </citation>
    <scope>NUCLEOTIDE SEQUENCE [LARGE SCALE GENOMIC DNA]</scope>
    <source>
        <strain evidence="6 7">BRFM310</strain>
    </source>
</reference>
<evidence type="ECO:0000256" key="3">
    <source>
        <dbReference type="ARBA" id="ARBA00023315"/>
    </source>
</evidence>
<evidence type="ECO:0000313" key="7">
    <source>
        <dbReference type="Proteomes" id="UP000193067"/>
    </source>
</evidence>
<dbReference type="InterPro" id="IPR023213">
    <property type="entry name" value="CAT-like_dom_sf"/>
</dbReference>
<feature type="active site" description="Proton acceptor" evidence="4">
    <location>
        <position position="378"/>
    </location>
</feature>
<name>A0A1Y2IZI2_TRAC3</name>
<keyword evidence="2 6" id="KW-0808">Transferase</keyword>
<dbReference type="InterPro" id="IPR039551">
    <property type="entry name" value="Cho/carn_acyl_trans"/>
</dbReference>
<sequence>MLRLASRSLVCRFSHMQSPSACSQARSASRTSTPTLPRLPVPDLHKTLQKYLKSLEPFLLEDESRGGSEYGTAYDTRVKLVNDFEQGIGKLCQQRLLELDKQSPNNWLDDNIWLKKAYHEWRAPLIVNSNWWLALGDDRMVPRSVRHPAKPATGFTAWQVRRAAWLTHRVLDFKSRLERQEVYPDTTRTGLWFHHAALQVFNTCRIPQHECDRFSPIPSPTDTDARKLLVMVAGWMYAIDVLTLDGTPLPPALIEARLHAVISDTEARRLRGEHPVDLSILTTDERDRWADNLAHILALSPSNQKIHRTITRSVFALSLDDYEYALPEFRRTSDPDLTAHLHNIRSGHGERPGYNRWYDKPFTLIVEANTRAGVLGEHSPVDALVPSIIADYAIVQEVDEDAFGRPLGDGISPPPTSPSADDRVGWERLDWVVDEHIVSECGSAAIRAKTIVDDSDNDELVFDSYGVDWIKNDARLSPDAYIQLAMQLAWYRTRGEFTATYETVLTRLFKHGRTETIRTFTADARAWVLAMMDPGTSADTRLSLLRRALQTHTQLTREAATGRGIDRHLLGLRLMLRADAGERHGLFEDELFTRSQTWKLSTSGLSAGYQFRGTGFGASYDDGYGINYMPAPDNIRFGIESKHSCPQTSTQLFKTAIADALQDMRALCTPTLHSHL</sequence>
<evidence type="ECO:0000256" key="1">
    <source>
        <dbReference type="ARBA" id="ARBA00005232"/>
    </source>
</evidence>
<dbReference type="OrthoDB" id="240216at2759"/>
<dbReference type="Proteomes" id="UP000193067">
    <property type="component" value="Unassembled WGS sequence"/>
</dbReference>
<dbReference type="Gene3D" id="3.30.559.70">
    <property type="entry name" value="Choline/Carnitine o-acyltransferase, domain 2"/>
    <property type="match status" value="1"/>
</dbReference>
<evidence type="ECO:0000313" key="6">
    <source>
        <dbReference type="EMBL" id="OSD06569.1"/>
    </source>
</evidence>
<dbReference type="SUPFAM" id="SSF52777">
    <property type="entry name" value="CoA-dependent acyltransferases"/>
    <property type="match status" value="2"/>
</dbReference>
<gene>
    <name evidence="6" type="ORF">PYCCODRAFT_1431575</name>
</gene>
<proteinExistence type="inferred from homology"/>
<protein>
    <submittedName>
        <fullName evidence="6">Acyltransferase ChoActase/COT/CPT</fullName>
    </submittedName>
</protein>
<dbReference type="GO" id="GO:0016746">
    <property type="term" value="F:acyltransferase activity"/>
    <property type="evidence" value="ECO:0007669"/>
    <property type="project" value="UniProtKB-KW"/>
</dbReference>
<dbReference type="InterPro" id="IPR042231">
    <property type="entry name" value="Cho/carn_acyl_trans_2"/>
</dbReference>
<keyword evidence="7" id="KW-1185">Reference proteome</keyword>
<dbReference type="AlphaFoldDB" id="A0A1Y2IZI2"/>
<evidence type="ECO:0000256" key="4">
    <source>
        <dbReference type="PIRSR" id="PIRSR600542-1"/>
    </source>
</evidence>